<organism evidence="1 2">
    <name type="scientific">Aneurinibacillus thermoaerophilus</name>
    <dbReference type="NCBI Taxonomy" id="143495"/>
    <lineage>
        <taxon>Bacteria</taxon>
        <taxon>Bacillati</taxon>
        <taxon>Bacillota</taxon>
        <taxon>Bacilli</taxon>
        <taxon>Bacillales</taxon>
        <taxon>Paenibacillaceae</taxon>
        <taxon>Aneurinibacillus group</taxon>
        <taxon>Aneurinibacillus</taxon>
    </lineage>
</organism>
<keyword evidence="2" id="KW-1185">Reference proteome</keyword>
<protein>
    <submittedName>
        <fullName evidence="1">Uncharacterized protein</fullName>
    </submittedName>
</protein>
<accession>A0ABX8YG96</accession>
<gene>
    <name evidence="1" type="ORF">K3F53_10915</name>
</gene>
<sequence>MVQPLLLELLRDDLSNHVASALINVDGQLRAFPIFKTAVHGLKITKYVYLDNTTQGQIQSASLINGEGNTLVHKPVSITKTETGLLIAFEFELQLKVEVGM</sequence>
<name>A0ABX8YG96_ANETH</name>
<dbReference type="Proteomes" id="UP000826616">
    <property type="component" value="Chromosome"/>
</dbReference>
<proteinExistence type="predicted"/>
<dbReference type="EMBL" id="CP080764">
    <property type="protein sequence ID" value="QYY44571.1"/>
    <property type="molecule type" value="Genomic_DNA"/>
</dbReference>
<reference evidence="1 2" key="1">
    <citation type="submission" date="2021-08" db="EMBL/GenBank/DDBJ databases">
        <title>Complete genome sequence of the strain Aneurinibacillus thermoaerophilus CCM 8960.</title>
        <authorList>
            <person name="Musilova J."/>
            <person name="Kourilova X."/>
            <person name="Pernicova I."/>
            <person name="Bezdicek M."/>
            <person name="Lengerova M."/>
            <person name="Obruca S."/>
            <person name="Sedlar K."/>
        </authorList>
    </citation>
    <scope>NUCLEOTIDE SEQUENCE [LARGE SCALE GENOMIC DNA]</scope>
    <source>
        <strain evidence="1 2">CCM 8960</strain>
    </source>
</reference>
<evidence type="ECO:0000313" key="2">
    <source>
        <dbReference type="Proteomes" id="UP000826616"/>
    </source>
</evidence>
<evidence type="ECO:0000313" key="1">
    <source>
        <dbReference type="EMBL" id="QYY44571.1"/>
    </source>
</evidence>